<evidence type="ECO:0000256" key="8">
    <source>
        <dbReference type="PROSITE-ProRule" id="PRU00175"/>
    </source>
</evidence>
<dbReference type="PROSITE" id="PS50089">
    <property type="entry name" value="ZF_RING_2"/>
    <property type="match status" value="1"/>
</dbReference>
<evidence type="ECO:0000259" key="9">
    <source>
        <dbReference type="PROSITE" id="PS50089"/>
    </source>
</evidence>
<dbReference type="CDD" id="cd16667">
    <property type="entry name" value="RING-H2_RNF126-like"/>
    <property type="match status" value="1"/>
</dbReference>
<protein>
    <recommendedName>
        <fullName evidence="2">RING-type E3 ubiquitin transferase</fullName>
        <ecNumber evidence="2">2.3.2.27</ecNumber>
    </recommendedName>
</protein>
<organism evidence="10 11">
    <name type="scientific">Tripterygium wilfordii</name>
    <name type="common">Thunder God vine</name>
    <dbReference type="NCBI Taxonomy" id="458696"/>
    <lineage>
        <taxon>Eukaryota</taxon>
        <taxon>Viridiplantae</taxon>
        <taxon>Streptophyta</taxon>
        <taxon>Embryophyta</taxon>
        <taxon>Tracheophyta</taxon>
        <taxon>Spermatophyta</taxon>
        <taxon>Magnoliopsida</taxon>
        <taxon>eudicotyledons</taxon>
        <taxon>Gunneridae</taxon>
        <taxon>Pentapetalae</taxon>
        <taxon>rosids</taxon>
        <taxon>fabids</taxon>
        <taxon>Celastrales</taxon>
        <taxon>Celastraceae</taxon>
        <taxon>Tripterygium</taxon>
    </lineage>
</organism>
<dbReference type="Proteomes" id="UP000593562">
    <property type="component" value="Unassembled WGS sequence"/>
</dbReference>
<dbReference type="SMART" id="SM00184">
    <property type="entry name" value="RING"/>
    <property type="match status" value="1"/>
</dbReference>
<keyword evidence="4" id="KW-0479">Metal-binding</keyword>
<dbReference type="SUPFAM" id="SSF57850">
    <property type="entry name" value="RING/U-box"/>
    <property type="match status" value="1"/>
</dbReference>
<proteinExistence type="predicted"/>
<comment type="catalytic activity">
    <reaction evidence="1">
        <text>S-ubiquitinyl-[E2 ubiquitin-conjugating enzyme]-L-cysteine + [acceptor protein]-L-lysine = [E2 ubiquitin-conjugating enzyme]-L-cysteine + N(6)-ubiquitinyl-[acceptor protein]-L-lysine.</text>
        <dbReference type="EC" id="2.3.2.27"/>
    </reaction>
</comment>
<dbReference type="PANTHER" id="PTHR15710:SF18">
    <property type="entry name" value="RING-TYPE E3 UBIQUITIN TRANSFERASE"/>
    <property type="match status" value="1"/>
</dbReference>
<reference evidence="10 11" key="1">
    <citation type="journal article" date="2020" name="Nat. Commun.">
        <title>Genome of Tripterygium wilfordii and identification of cytochrome P450 involved in triptolide biosynthesis.</title>
        <authorList>
            <person name="Tu L."/>
            <person name="Su P."/>
            <person name="Zhang Z."/>
            <person name="Gao L."/>
            <person name="Wang J."/>
            <person name="Hu T."/>
            <person name="Zhou J."/>
            <person name="Zhang Y."/>
            <person name="Zhao Y."/>
            <person name="Liu Y."/>
            <person name="Song Y."/>
            <person name="Tong Y."/>
            <person name="Lu Y."/>
            <person name="Yang J."/>
            <person name="Xu C."/>
            <person name="Jia M."/>
            <person name="Peters R.J."/>
            <person name="Huang L."/>
            <person name="Gao W."/>
        </authorList>
    </citation>
    <scope>NUCLEOTIDE SEQUENCE [LARGE SCALE GENOMIC DNA]</scope>
    <source>
        <strain evidence="11">cv. XIE 37</strain>
        <tissue evidence="10">Leaf</tissue>
    </source>
</reference>
<dbReference type="GO" id="GO:0061630">
    <property type="term" value="F:ubiquitin protein ligase activity"/>
    <property type="evidence" value="ECO:0007669"/>
    <property type="project" value="UniProtKB-EC"/>
</dbReference>
<name>A0A7J7CGY3_TRIWF</name>
<evidence type="ECO:0000256" key="6">
    <source>
        <dbReference type="ARBA" id="ARBA00022786"/>
    </source>
</evidence>
<evidence type="ECO:0000256" key="5">
    <source>
        <dbReference type="ARBA" id="ARBA00022771"/>
    </source>
</evidence>
<keyword evidence="11" id="KW-1185">Reference proteome</keyword>
<evidence type="ECO:0000256" key="4">
    <source>
        <dbReference type="ARBA" id="ARBA00022723"/>
    </source>
</evidence>
<evidence type="ECO:0000256" key="7">
    <source>
        <dbReference type="ARBA" id="ARBA00022833"/>
    </source>
</evidence>
<gene>
    <name evidence="10" type="ORF">HS088_TW17G00852</name>
</gene>
<dbReference type="InterPro" id="IPR013083">
    <property type="entry name" value="Znf_RING/FYVE/PHD"/>
</dbReference>
<evidence type="ECO:0000313" key="10">
    <source>
        <dbReference type="EMBL" id="KAF5733310.1"/>
    </source>
</evidence>
<sequence length="305" mass="35080">MSYVHRPRITVNGIRRTRTFHYFRCQNCHRTVRFASNYTHQIYCPHCLGDQLGHELDISRPRLLNDLSGLEPSPAAQLLDTLAQMLDNSSIRRPTPNQRTLWDAENANDPFITFQFGEPNPEPRHIVDTREEDVTFENMLNVVPDITHNERPGPPPAPASAIEALPTVRITPQHLINETNCPVCKEEFEVGGEVRELPCNHLYHSDCIVPWLSIHNTCPVCRFELRGDGEVGIGLDEAIANNINRWWSQFVSSRPIRAFFDWRNRSFDQWLDNRNAEATNSQGGQIPKILPFLIFSGFVLYLYVH</sequence>
<dbReference type="EMBL" id="JAAARO010000017">
    <property type="protein sequence ID" value="KAF5733310.1"/>
    <property type="molecule type" value="Genomic_DNA"/>
</dbReference>
<evidence type="ECO:0000256" key="2">
    <source>
        <dbReference type="ARBA" id="ARBA00012483"/>
    </source>
</evidence>
<dbReference type="InterPro" id="IPR001841">
    <property type="entry name" value="Znf_RING"/>
</dbReference>
<keyword evidence="5 8" id="KW-0863">Zinc-finger</keyword>
<dbReference type="EC" id="2.3.2.27" evidence="2"/>
<dbReference type="GO" id="GO:0008270">
    <property type="term" value="F:zinc ion binding"/>
    <property type="evidence" value="ECO:0007669"/>
    <property type="project" value="UniProtKB-KW"/>
</dbReference>
<keyword evidence="3" id="KW-0808">Transferase</keyword>
<comment type="caution">
    <text evidence="10">The sequence shown here is derived from an EMBL/GenBank/DDBJ whole genome shotgun (WGS) entry which is preliminary data.</text>
</comment>
<dbReference type="PANTHER" id="PTHR15710">
    <property type="entry name" value="E3 UBIQUITIN-PROTEIN LIGASE PRAJA"/>
    <property type="match status" value="1"/>
</dbReference>
<feature type="domain" description="RING-type" evidence="9">
    <location>
        <begin position="181"/>
        <end position="222"/>
    </location>
</feature>
<dbReference type="FunFam" id="3.30.40.10:FF:000022">
    <property type="entry name" value="E3 ubiquitin-protein ligase RING1-like"/>
    <property type="match status" value="1"/>
</dbReference>
<keyword evidence="7" id="KW-0862">Zinc</keyword>
<dbReference type="Pfam" id="PF13639">
    <property type="entry name" value="zf-RING_2"/>
    <property type="match status" value="1"/>
</dbReference>
<evidence type="ECO:0000256" key="1">
    <source>
        <dbReference type="ARBA" id="ARBA00000900"/>
    </source>
</evidence>
<dbReference type="AlphaFoldDB" id="A0A7J7CGY3"/>
<evidence type="ECO:0000313" key="11">
    <source>
        <dbReference type="Proteomes" id="UP000593562"/>
    </source>
</evidence>
<evidence type="ECO:0000256" key="3">
    <source>
        <dbReference type="ARBA" id="ARBA00022679"/>
    </source>
</evidence>
<dbReference type="InParanoid" id="A0A7J7CGY3"/>
<dbReference type="GO" id="GO:0005737">
    <property type="term" value="C:cytoplasm"/>
    <property type="evidence" value="ECO:0007669"/>
    <property type="project" value="TreeGrafter"/>
</dbReference>
<dbReference type="GO" id="GO:0016567">
    <property type="term" value="P:protein ubiquitination"/>
    <property type="evidence" value="ECO:0007669"/>
    <property type="project" value="TreeGrafter"/>
</dbReference>
<keyword evidence="6" id="KW-0833">Ubl conjugation pathway</keyword>
<dbReference type="Gene3D" id="3.30.40.10">
    <property type="entry name" value="Zinc/RING finger domain, C3HC4 (zinc finger)"/>
    <property type="match status" value="1"/>
</dbReference>
<accession>A0A7J7CGY3</accession>